<gene>
    <name evidence="1" type="ORF">PCAMFM013_S030g000005</name>
</gene>
<protein>
    <submittedName>
        <fullName evidence="1">Str. FM013</fullName>
    </submittedName>
</protein>
<dbReference type="EMBL" id="HG793163">
    <property type="protein sequence ID" value="CRL28718.1"/>
    <property type="molecule type" value="Genomic_DNA"/>
</dbReference>
<name>A0A0G4PRD2_PENC3</name>
<evidence type="ECO:0000313" key="1">
    <source>
        <dbReference type="EMBL" id="CRL28718.1"/>
    </source>
</evidence>
<dbReference type="AlphaFoldDB" id="A0A0G4PRD2"/>
<sequence length="335" mass="37394">MTERWQNPGGWGARHMNDTAPFTLWDDLNRKYRLPTEEEYQWASNKFGYRSLMMSGWLICIETNNPPNPVPLTVGCMPAIFIGINETFHEPSPNAPYGNPRVPDPCPHLRLPHPSPNGPYSNPRVPDPCPHLHLPRMEFPTDADNVAVLKALEPLANIRAVVYLPWWTVVELVYGDNRVYGPRSLPGTVAGRTTIYHHEEAPFYSSMKNLTAARRLDLAQQEEPPRMLLQGKHIKAGSWAEVYGVSSGLVSLMSYGKLFQKPTPGCPYIPFDQWHSYNIQACWGAVDEAISDGIGGAPIVSCENGGVTGFFHLFDGMDCLSAHLDELVAEGWEVV</sequence>
<dbReference type="STRING" id="1429867.A0A0G4PRD2"/>
<dbReference type="Proteomes" id="UP000053732">
    <property type="component" value="Unassembled WGS sequence"/>
</dbReference>
<accession>A0A0G4PRD2</accession>
<organism evidence="1 2">
    <name type="scientific">Penicillium camemberti (strain FM 013)</name>
    <dbReference type="NCBI Taxonomy" id="1429867"/>
    <lineage>
        <taxon>Eukaryota</taxon>
        <taxon>Fungi</taxon>
        <taxon>Dikarya</taxon>
        <taxon>Ascomycota</taxon>
        <taxon>Pezizomycotina</taxon>
        <taxon>Eurotiomycetes</taxon>
        <taxon>Eurotiomycetidae</taxon>
        <taxon>Eurotiales</taxon>
        <taxon>Aspergillaceae</taxon>
        <taxon>Penicillium</taxon>
    </lineage>
</organism>
<evidence type="ECO:0000313" key="2">
    <source>
        <dbReference type="Proteomes" id="UP000053732"/>
    </source>
</evidence>
<proteinExistence type="predicted"/>
<keyword evidence="2" id="KW-1185">Reference proteome</keyword>
<reference evidence="1 2" key="1">
    <citation type="journal article" date="2014" name="Nat. Commun.">
        <title>Multiple recent horizontal transfers of a large genomic region in cheese making fungi.</title>
        <authorList>
            <person name="Cheeseman K."/>
            <person name="Ropars J."/>
            <person name="Renault P."/>
            <person name="Dupont J."/>
            <person name="Gouzy J."/>
            <person name="Branca A."/>
            <person name="Abraham A.L."/>
            <person name="Ceppi M."/>
            <person name="Conseiller E."/>
            <person name="Debuchy R."/>
            <person name="Malagnac F."/>
            <person name="Goarin A."/>
            <person name="Silar P."/>
            <person name="Lacoste S."/>
            <person name="Sallet E."/>
            <person name="Bensimon A."/>
            <person name="Giraud T."/>
            <person name="Brygoo Y."/>
        </authorList>
    </citation>
    <scope>NUCLEOTIDE SEQUENCE [LARGE SCALE GENOMIC DNA]</scope>
    <source>
        <strain evidence="2">FM 013</strain>
    </source>
</reference>